<dbReference type="AlphaFoldDB" id="A8F5F3"/>
<evidence type="ECO:0000259" key="2">
    <source>
        <dbReference type="Pfam" id="PF00881"/>
    </source>
</evidence>
<dbReference type="SUPFAM" id="SSF52833">
    <property type="entry name" value="Thioredoxin-like"/>
    <property type="match status" value="1"/>
</dbReference>
<dbReference type="PANTHER" id="PTHR23026:SF100">
    <property type="entry name" value="NITROREDUCTASE"/>
    <property type="match status" value="1"/>
</dbReference>
<evidence type="ECO:0000313" key="4">
    <source>
        <dbReference type="Proteomes" id="UP000002016"/>
    </source>
</evidence>
<dbReference type="CDD" id="cd02138">
    <property type="entry name" value="TdsD-like"/>
    <property type="match status" value="1"/>
</dbReference>
<accession>A8F5F3</accession>
<dbReference type="SUPFAM" id="SSF55469">
    <property type="entry name" value="FMN-dependent nitroreductase-like"/>
    <property type="match status" value="1"/>
</dbReference>
<dbReference type="InterPro" id="IPR029479">
    <property type="entry name" value="Nitroreductase"/>
</dbReference>
<sequence length="321" mass="36580">MFFANFTLKTEDEKLISEKDFIGKYTILSLFRELDLPNFIHYAAELSNFVEWFELKNARVAVVLSCPAEKLKQIKTTCKLRIELLCDENGSLMRSVDNLKDKKISPATIILDRWGRVRKIFDEICLDSLKEEFEQIITDDNTLNPLIQLRRAKRSFSQEKVSRDALKTIISAAHLAPSCANKQPWRFIVIESRDFLEKIHKALSGGNYWMKNAPALIVAYSKKDLDCELSDGRDYFLFDLGQAVALLQIQATQMGLIAHPVAGFDPVLVKQVLSIPEEYTVITILAIGYPSGNISSLSEKHQAIEFSSREREKLDNVAKFI</sequence>
<feature type="domain" description="Nitroreductase" evidence="2">
    <location>
        <begin position="206"/>
        <end position="289"/>
    </location>
</feature>
<evidence type="ECO:0000259" key="1">
    <source>
        <dbReference type="Pfam" id="PF00578"/>
    </source>
</evidence>
<dbReference type="HOGENOM" id="CLU_841319_0_0_0"/>
<feature type="domain" description="Alkyl hydroperoxide reductase subunit C/ Thiol specific antioxidant" evidence="1">
    <location>
        <begin position="4"/>
        <end position="119"/>
    </location>
</feature>
<dbReference type="GO" id="GO:0016491">
    <property type="term" value="F:oxidoreductase activity"/>
    <property type="evidence" value="ECO:0007669"/>
    <property type="project" value="InterPro"/>
</dbReference>
<dbReference type="RefSeq" id="WP_012002868.1">
    <property type="nucleotide sequence ID" value="NC_009828.1"/>
</dbReference>
<reference evidence="3 4" key="1">
    <citation type="submission" date="2007-08" db="EMBL/GenBank/DDBJ databases">
        <title>Complete sequence of Thermotoga lettingae TMO.</title>
        <authorList>
            <consortium name="US DOE Joint Genome Institute"/>
            <person name="Copeland A."/>
            <person name="Lucas S."/>
            <person name="Lapidus A."/>
            <person name="Barry K."/>
            <person name="Glavina del Rio T."/>
            <person name="Dalin E."/>
            <person name="Tice H."/>
            <person name="Pitluck S."/>
            <person name="Foster B."/>
            <person name="Bruce D."/>
            <person name="Schmutz J."/>
            <person name="Larimer F."/>
            <person name="Land M."/>
            <person name="Hauser L."/>
            <person name="Kyrpides N."/>
            <person name="Mikhailova N."/>
            <person name="Nelson K."/>
            <person name="Gogarten J.P."/>
            <person name="Noll K."/>
            <person name="Richardson P."/>
        </authorList>
    </citation>
    <scope>NUCLEOTIDE SEQUENCE [LARGE SCALE GENOMIC DNA]</scope>
    <source>
        <strain evidence="4">ATCC BAA-301 / DSM 14385 / NBRC 107922 / TMO</strain>
    </source>
</reference>
<dbReference type="STRING" id="416591.Tlet_0821"/>
<dbReference type="InterPro" id="IPR000415">
    <property type="entry name" value="Nitroreductase-like"/>
</dbReference>
<evidence type="ECO:0000313" key="3">
    <source>
        <dbReference type="EMBL" id="ABV33387.1"/>
    </source>
</evidence>
<organism evidence="3 4">
    <name type="scientific">Pseudothermotoga lettingae (strain ATCC BAA-301 / DSM 14385 / NBRC 107922 / TMO)</name>
    <name type="common">Thermotoga lettingae</name>
    <dbReference type="NCBI Taxonomy" id="416591"/>
    <lineage>
        <taxon>Bacteria</taxon>
        <taxon>Thermotogati</taxon>
        <taxon>Thermotogota</taxon>
        <taxon>Thermotogae</taxon>
        <taxon>Thermotogales</taxon>
        <taxon>Thermotogaceae</taxon>
        <taxon>Pseudothermotoga</taxon>
    </lineage>
</organism>
<proteinExistence type="predicted"/>
<dbReference type="EMBL" id="CP000812">
    <property type="protein sequence ID" value="ABV33387.1"/>
    <property type="molecule type" value="Genomic_DNA"/>
</dbReference>
<dbReference type="InterPro" id="IPR036249">
    <property type="entry name" value="Thioredoxin-like_sf"/>
</dbReference>
<dbReference type="Pfam" id="PF00578">
    <property type="entry name" value="AhpC-TSA"/>
    <property type="match status" value="1"/>
</dbReference>
<dbReference type="InterPro" id="IPR000866">
    <property type="entry name" value="AhpC/TSA"/>
</dbReference>
<gene>
    <name evidence="3" type="ordered locus">Tlet_0821</name>
</gene>
<dbReference type="OrthoDB" id="9812811at2"/>
<dbReference type="Gene3D" id="3.40.30.10">
    <property type="entry name" value="Glutaredoxin"/>
    <property type="match status" value="1"/>
</dbReference>
<dbReference type="Gene3D" id="3.40.109.10">
    <property type="entry name" value="NADH Oxidase"/>
    <property type="match status" value="1"/>
</dbReference>
<dbReference type="KEGG" id="tle:Tlet_0821"/>
<dbReference type="GO" id="GO:0016209">
    <property type="term" value="F:antioxidant activity"/>
    <property type="evidence" value="ECO:0007669"/>
    <property type="project" value="InterPro"/>
</dbReference>
<reference evidence="3 4" key="2">
    <citation type="journal article" date="2009" name="Proc. Natl. Acad. Sci. U.S.A.">
        <title>On the chimeric nature, thermophilic origin, and phylogenetic placement of the Thermotogales.</title>
        <authorList>
            <person name="Zhaxybayeva O."/>
            <person name="Swithers K.S."/>
            <person name="Lapierre P."/>
            <person name="Fournier G.P."/>
            <person name="Bickhart D.M."/>
            <person name="DeBoy R.T."/>
            <person name="Nelson K.E."/>
            <person name="Nesbo C.L."/>
            <person name="Doolittle W.F."/>
            <person name="Gogarten J.P."/>
            <person name="Noll K.M."/>
        </authorList>
    </citation>
    <scope>NUCLEOTIDE SEQUENCE [LARGE SCALE GENOMIC DNA]</scope>
    <source>
        <strain evidence="4">ATCC BAA-301 / DSM 14385 / NBRC 107922 / TMO</strain>
    </source>
</reference>
<feature type="domain" description="Nitroreductase" evidence="2">
    <location>
        <begin position="150"/>
        <end position="204"/>
    </location>
</feature>
<protein>
    <submittedName>
        <fullName evidence="3">Nitroreductase</fullName>
    </submittedName>
</protein>
<dbReference type="PANTHER" id="PTHR23026">
    <property type="entry name" value="NADPH NITROREDUCTASE"/>
    <property type="match status" value="1"/>
</dbReference>
<name>A8F5F3_PSELT</name>
<dbReference type="CDD" id="cd02971">
    <property type="entry name" value="PRX_family"/>
    <property type="match status" value="1"/>
</dbReference>
<dbReference type="eggNOG" id="COG0778">
    <property type="taxonomic scope" value="Bacteria"/>
</dbReference>
<keyword evidence="4" id="KW-1185">Reference proteome</keyword>
<dbReference type="InterPro" id="IPR050627">
    <property type="entry name" value="Nitroreductase/BluB"/>
</dbReference>
<dbReference type="Proteomes" id="UP000002016">
    <property type="component" value="Chromosome"/>
</dbReference>
<dbReference type="Pfam" id="PF00881">
    <property type="entry name" value="Nitroreductase"/>
    <property type="match status" value="2"/>
</dbReference>